<accession>A0A550CX77</accession>
<dbReference type="EMBL" id="VDMD01000001">
    <property type="protein sequence ID" value="TRM69381.1"/>
    <property type="molecule type" value="Genomic_DNA"/>
</dbReference>
<keyword evidence="2" id="KW-0472">Membrane</keyword>
<name>A0A550CX77_9AGAR</name>
<evidence type="ECO:0000313" key="3">
    <source>
        <dbReference type="EMBL" id="TRM69381.1"/>
    </source>
</evidence>
<dbReference type="OrthoDB" id="2564984at2759"/>
<keyword evidence="2" id="KW-1133">Transmembrane helix</keyword>
<dbReference type="STRING" id="97359.A0A550CX77"/>
<feature type="region of interest" description="Disordered" evidence="1">
    <location>
        <begin position="1"/>
        <end position="53"/>
    </location>
</feature>
<reference evidence="3 4" key="1">
    <citation type="journal article" date="2019" name="New Phytol.">
        <title>Comparative genomics reveals unique wood-decay strategies and fruiting body development in the Schizophyllaceae.</title>
        <authorList>
            <person name="Almasi E."/>
            <person name="Sahu N."/>
            <person name="Krizsan K."/>
            <person name="Balint B."/>
            <person name="Kovacs G.M."/>
            <person name="Kiss B."/>
            <person name="Cseklye J."/>
            <person name="Drula E."/>
            <person name="Henrissat B."/>
            <person name="Nagy I."/>
            <person name="Chovatia M."/>
            <person name="Adam C."/>
            <person name="LaButti K."/>
            <person name="Lipzen A."/>
            <person name="Riley R."/>
            <person name="Grigoriev I.V."/>
            <person name="Nagy L.G."/>
        </authorList>
    </citation>
    <scope>NUCLEOTIDE SEQUENCE [LARGE SCALE GENOMIC DNA]</scope>
    <source>
        <strain evidence="3 4">NL-1724</strain>
    </source>
</reference>
<feature type="transmembrane region" description="Helical" evidence="2">
    <location>
        <begin position="99"/>
        <end position="120"/>
    </location>
</feature>
<comment type="caution">
    <text evidence="3">The sequence shown here is derived from an EMBL/GenBank/DDBJ whole genome shotgun (WGS) entry which is preliminary data.</text>
</comment>
<dbReference type="InterPro" id="IPR019317">
    <property type="entry name" value="BRI3"/>
</dbReference>
<evidence type="ECO:0000256" key="1">
    <source>
        <dbReference type="SAM" id="MobiDB-lite"/>
    </source>
</evidence>
<protein>
    <submittedName>
        <fullName evidence="3">Uncharacterized protein</fullName>
    </submittedName>
</protein>
<dbReference type="AlphaFoldDB" id="A0A550CX77"/>
<proteinExistence type="predicted"/>
<gene>
    <name evidence="3" type="ORF">BD626DRAFT_563137</name>
</gene>
<evidence type="ECO:0000313" key="4">
    <source>
        <dbReference type="Proteomes" id="UP000320762"/>
    </source>
</evidence>
<dbReference type="Pfam" id="PF10164">
    <property type="entry name" value="BRI3"/>
    <property type="match status" value="1"/>
</dbReference>
<sequence length="139" mass="14917">MSNANAESPPPYEFAADREDQSKTAPPVDSKQPLPQEGPSSPPFMAAGPSHVPYPGTSQPRVYYYMDPVSGDQVASLLPPDHPQMICLREGQHVTKTQYGLLGLVAAILWFPLGIGLCLVDRKTTCVRCGAVLHNGVCA</sequence>
<organism evidence="3 4">
    <name type="scientific">Schizophyllum amplum</name>
    <dbReference type="NCBI Taxonomy" id="97359"/>
    <lineage>
        <taxon>Eukaryota</taxon>
        <taxon>Fungi</taxon>
        <taxon>Dikarya</taxon>
        <taxon>Basidiomycota</taxon>
        <taxon>Agaricomycotina</taxon>
        <taxon>Agaricomycetes</taxon>
        <taxon>Agaricomycetidae</taxon>
        <taxon>Agaricales</taxon>
        <taxon>Schizophyllaceae</taxon>
        <taxon>Schizophyllum</taxon>
    </lineage>
</organism>
<evidence type="ECO:0000256" key="2">
    <source>
        <dbReference type="SAM" id="Phobius"/>
    </source>
</evidence>
<dbReference type="Proteomes" id="UP000320762">
    <property type="component" value="Unassembled WGS sequence"/>
</dbReference>
<keyword evidence="2" id="KW-0812">Transmembrane</keyword>
<keyword evidence="4" id="KW-1185">Reference proteome</keyword>